<evidence type="ECO:0008006" key="4">
    <source>
        <dbReference type="Google" id="ProtNLM"/>
    </source>
</evidence>
<feature type="region of interest" description="Disordered" evidence="1">
    <location>
        <begin position="535"/>
        <end position="565"/>
    </location>
</feature>
<dbReference type="AlphaFoldDB" id="A0A0F7V5F5"/>
<dbReference type="EMBL" id="LN714501">
    <property type="protein sequence ID" value="CEL77732.1"/>
    <property type="molecule type" value="Genomic_DNA"/>
</dbReference>
<keyword evidence="2" id="KW-0732">Signal</keyword>
<name>A0A0F7V5F5_TOXGV</name>
<accession>A0A0F7V5F5</accession>
<organism evidence="3">
    <name type="scientific">Toxoplasma gondii (strain ATCC 50861 / VEG)</name>
    <dbReference type="NCBI Taxonomy" id="432359"/>
    <lineage>
        <taxon>Eukaryota</taxon>
        <taxon>Sar</taxon>
        <taxon>Alveolata</taxon>
        <taxon>Apicomplexa</taxon>
        <taxon>Conoidasida</taxon>
        <taxon>Coccidia</taxon>
        <taxon>Eucoccidiorida</taxon>
        <taxon>Eimeriorina</taxon>
        <taxon>Sarcocystidae</taxon>
        <taxon>Toxoplasma</taxon>
    </lineage>
</organism>
<proteinExistence type="predicted"/>
<feature type="signal peptide" evidence="2">
    <location>
        <begin position="1"/>
        <end position="32"/>
    </location>
</feature>
<feature type="chain" id="PRO_5002523798" description="Transmembrane protein" evidence="2">
    <location>
        <begin position="33"/>
        <end position="673"/>
    </location>
</feature>
<evidence type="ECO:0000256" key="2">
    <source>
        <dbReference type="SAM" id="SignalP"/>
    </source>
</evidence>
<gene>
    <name evidence="3" type="ORF">BN1205_100420</name>
</gene>
<evidence type="ECO:0000256" key="1">
    <source>
        <dbReference type="SAM" id="MobiDB-lite"/>
    </source>
</evidence>
<feature type="compositionally biased region" description="Basic and acidic residues" evidence="1">
    <location>
        <begin position="307"/>
        <end position="317"/>
    </location>
</feature>
<feature type="region of interest" description="Disordered" evidence="1">
    <location>
        <begin position="282"/>
        <end position="336"/>
    </location>
</feature>
<reference evidence="3" key="1">
    <citation type="journal article" date="2015" name="PLoS ONE">
        <title>Comprehensive Evaluation of Toxoplasma gondii VEG and Neospora caninum LIV Genomes with Tachyzoite Stage Transcriptome and Proteome Defines Novel Transcript Features.</title>
        <authorList>
            <person name="Ramaprasad A."/>
            <person name="Mourier T."/>
            <person name="Naeem R."/>
            <person name="Malas T.B."/>
            <person name="Moussa E."/>
            <person name="Panigrahi A."/>
            <person name="Vermont S.J."/>
            <person name="Otto T.D."/>
            <person name="Wastling J."/>
            <person name="Pain A."/>
        </authorList>
    </citation>
    <scope>NUCLEOTIDE SEQUENCE</scope>
    <source>
        <strain evidence="3">VEG</strain>
    </source>
</reference>
<feature type="region of interest" description="Disordered" evidence="1">
    <location>
        <begin position="400"/>
        <end position="430"/>
    </location>
</feature>
<protein>
    <recommendedName>
        <fullName evidence="4">Transmembrane protein</fullName>
    </recommendedName>
</protein>
<sequence>MTIRVRFSPPPGGCPATAWLFYFLLSFLRCQALLSPLSSVLFSDLTRNSWLSHSSSPLPKPAAAGPSVADSLSAKGRHATSAEFLQRLALLNQQERYHLLGSRKRILGALLNIRPNKGLTDSRSDRVAPERNPDGVFHGTFLSGSCPGKSPIRKSFASWHPRPLSSGFFSSFVRPRTPWITRLSLNNFGGRRWSPWNPTRQRHWVPGFLGLDLIKIFGRLADVSTVGSVIASPVSSPATAAPLILGVYENVVDLARSRKEELFHPSGESTKERTRVADDLVSTDDYCGSTGQTEGDSVRNQRKRKRCPEMRDSDRLPGDGTGSDGATNDKEPATTVQWETNWDWDAWLMKEREKWLSGTYQSLLIKKNALVKGRRRSTALSGKKKWEELFDRTLTLETKGQVDGTDPGKNSCAPGLKQGGIARSSKDGNEEGLVARQEKVSGAGAQFQCCGFLHPQTSVSLRPVSGEGLKGTLSRDSQHVIGEGLNRQAFEESLLKSKFIWPLQPNNGAALRSIQYIPAAYEVFLSVARRVRNTAEGHQDDTDGGSGENTGESTRTRGARRHQRKKISTYERVNQLLQASPVSSDAIDCVWRALTRVVTGPFGEVLPPRVSLSCPELEALNDTQGVTSGRLLYRGDFLRSIWEWAPADGLVDWESFLFFLDEVPSDGVEPLFN</sequence>
<evidence type="ECO:0000313" key="3">
    <source>
        <dbReference type="EMBL" id="CEL77732.1"/>
    </source>
</evidence>